<dbReference type="PANTHER" id="PTHR33545">
    <property type="entry name" value="UPF0750 MEMBRANE PROTEIN YITT-RELATED"/>
    <property type="match status" value="1"/>
</dbReference>
<dbReference type="Proteomes" id="UP000625976">
    <property type="component" value="Unassembled WGS sequence"/>
</dbReference>
<dbReference type="AlphaFoldDB" id="A0A917GQ24"/>
<dbReference type="InterPro" id="IPR003740">
    <property type="entry name" value="YitT"/>
</dbReference>
<dbReference type="GO" id="GO:0005886">
    <property type="term" value="C:plasma membrane"/>
    <property type="evidence" value="ECO:0007669"/>
    <property type="project" value="UniProtKB-SubCell"/>
</dbReference>
<reference evidence="7" key="1">
    <citation type="journal article" date="2014" name="Int. J. Syst. Evol. Microbiol.">
        <title>Complete genome sequence of Corynebacterium casei LMG S-19264T (=DSM 44701T), isolated from a smear-ripened cheese.</title>
        <authorList>
            <consortium name="US DOE Joint Genome Institute (JGI-PGF)"/>
            <person name="Walter F."/>
            <person name="Albersmeier A."/>
            <person name="Kalinowski J."/>
            <person name="Ruckert C."/>
        </authorList>
    </citation>
    <scope>NUCLEOTIDE SEQUENCE</scope>
    <source>
        <strain evidence="7">CGMCC 1.12751</strain>
    </source>
</reference>
<keyword evidence="5 6" id="KW-0472">Membrane</keyword>
<keyword evidence="3 6" id="KW-0812">Transmembrane</keyword>
<feature type="transmembrane region" description="Helical" evidence="6">
    <location>
        <begin position="165"/>
        <end position="184"/>
    </location>
</feature>
<gene>
    <name evidence="7" type="ORF">GCM10010976_26090</name>
</gene>
<dbReference type="PIRSF" id="PIRSF006483">
    <property type="entry name" value="Membrane_protein_YitT"/>
    <property type="match status" value="1"/>
</dbReference>
<feature type="transmembrane region" description="Helical" evidence="6">
    <location>
        <begin position="125"/>
        <end position="145"/>
    </location>
</feature>
<evidence type="ECO:0000256" key="4">
    <source>
        <dbReference type="ARBA" id="ARBA00022989"/>
    </source>
</evidence>
<keyword evidence="4 6" id="KW-1133">Transmembrane helix</keyword>
<evidence type="ECO:0000256" key="5">
    <source>
        <dbReference type="ARBA" id="ARBA00023136"/>
    </source>
</evidence>
<accession>A0A917GQ24</accession>
<keyword evidence="8" id="KW-1185">Reference proteome</keyword>
<comment type="caution">
    <text evidence="7">The sequence shown here is derived from an EMBL/GenBank/DDBJ whole genome shotgun (WGS) entry which is preliminary data.</text>
</comment>
<dbReference type="EMBL" id="BMFQ01000003">
    <property type="protein sequence ID" value="GGG53902.1"/>
    <property type="molecule type" value="Genomic_DNA"/>
</dbReference>
<dbReference type="InterPro" id="IPR051461">
    <property type="entry name" value="UPF0750_membrane"/>
</dbReference>
<feature type="transmembrane region" description="Helical" evidence="6">
    <location>
        <begin position="24"/>
        <end position="44"/>
    </location>
</feature>
<name>A0A917GQ24_9FLAO</name>
<sequence length="289" mass="31884">MHEIMKNKLTLILKKEIVLKELKSYTWVFGGSVLLAIAYVIFIIPHNIVPGGVLGLSIVANKLTGLSIGLLALLVNIPLLLWGTKVLGLKTGIKTAFSMVLVSFYIDVFSALLKNRIYVEDALVSSIFGGVIIGLAVSIVMNAGATTGGNDILVRILATKIKLPYNQLILIIDGIVIFFGILVFEDFTMAAYSIIAIIAISKTIEYYMKKSLKNMTLLVFSSKNLLIQESILENKKHTDGILKLIHYENNGKLILITRNTKKLETVRDMIYKIDPTATITVLESNNELS</sequence>
<comment type="subcellular location">
    <subcellularLocation>
        <location evidence="1">Cell membrane</location>
        <topology evidence="1">Multi-pass membrane protein</topology>
    </subcellularLocation>
</comment>
<keyword evidence="2" id="KW-1003">Cell membrane</keyword>
<evidence type="ECO:0000313" key="8">
    <source>
        <dbReference type="Proteomes" id="UP000625976"/>
    </source>
</evidence>
<feature type="transmembrane region" description="Helical" evidence="6">
    <location>
        <begin position="190"/>
        <end position="208"/>
    </location>
</feature>
<proteinExistence type="predicted"/>
<protein>
    <submittedName>
        <fullName evidence="7">Membrane protein</fullName>
    </submittedName>
</protein>
<reference evidence="7" key="2">
    <citation type="submission" date="2020-09" db="EMBL/GenBank/DDBJ databases">
        <authorList>
            <person name="Sun Q."/>
            <person name="Zhou Y."/>
        </authorList>
    </citation>
    <scope>NUCLEOTIDE SEQUENCE</scope>
    <source>
        <strain evidence="7">CGMCC 1.12751</strain>
    </source>
</reference>
<evidence type="ECO:0000256" key="2">
    <source>
        <dbReference type="ARBA" id="ARBA00022475"/>
    </source>
</evidence>
<dbReference type="PANTHER" id="PTHR33545:SF5">
    <property type="entry name" value="UPF0750 MEMBRANE PROTEIN YITT"/>
    <property type="match status" value="1"/>
</dbReference>
<evidence type="ECO:0000256" key="3">
    <source>
        <dbReference type="ARBA" id="ARBA00022692"/>
    </source>
</evidence>
<feature type="transmembrane region" description="Helical" evidence="6">
    <location>
        <begin position="95"/>
        <end position="113"/>
    </location>
</feature>
<evidence type="ECO:0000313" key="7">
    <source>
        <dbReference type="EMBL" id="GGG53902.1"/>
    </source>
</evidence>
<organism evidence="7 8">
    <name type="scientific">Bizionia arctica</name>
    <dbReference type="NCBI Taxonomy" id="1495645"/>
    <lineage>
        <taxon>Bacteria</taxon>
        <taxon>Pseudomonadati</taxon>
        <taxon>Bacteroidota</taxon>
        <taxon>Flavobacteriia</taxon>
        <taxon>Flavobacteriales</taxon>
        <taxon>Flavobacteriaceae</taxon>
        <taxon>Bizionia</taxon>
    </lineage>
</organism>
<evidence type="ECO:0000256" key="6">
    <source>
        <dbReference type="SAM" id="Phobius"/>
    </source>
</evidence>
<dbReference type="Pfam" id="PF02588">
    <property type="entry name" value="YitT_membrane"/>
    <property type="match status" value="1"/>
</dbReference>
<feature type="transmembrane region" description="Helical" evidence="6">
    <location>
        <begin position="64"/>
        <end position="83"/>
    </location>
</feature>
<evidence type="ECO:0000256" key="1">
    <source>
        <dbReference type="ARBA" id="ARBA00004651"/>
    </source>
</evidence>